<dbReference type="AlphaFoldDB" id="A0A811V2P1"/>
<reference evidence="2" key="1">
    <citation type="submission" date="2020-11" db="EMBL/GenBank/DDBJ databases">
        <authorList>
            <person name="Whitehead M."/>
        </authorList>
    </citation>
    <scope>NUCLEOTIDE SEQUENCE</scope>
    <source>
        <strain evidence="2">EGII</strain>
    </source>
</reference>
<protein>
    <submittedName>
        <fullName evidence="2">(Mediterranean fruit fly) hypothetical protein</fullName>
    </submittedName>
</protein>
<gene>
    <name evidence="2" type="ORF">CCAP1982_LOCUS13554</name>
</gene>
<evidence type="ECO:0000313" key="3">
    <source>
        <dbReference type="Proteomes" id="UP000606786"/>
    </source>
</evidence>
<evidence type="ECO:0000313" key="2">
    <source>
        <dbReference type="EMBL" id="CAD7005194.1"/>
    </source>
</evidence>
<evidence type="ECO:0000256" key="1">
    <source>
        <dbReference type="SAM" id="Phobius"/>
    </source>
</evidence>
<keyword evidence="1" id="KW-0812">Transmembrane</keyword>
<keyword evidence="1" id="KW-0472">Membrane</keyword>
<feature type="transmembrane region" description="Helical" evidence="1">
    <location>
        <begin position="15"/>
        <end position="34"/>
    </location>
</feature>
<name>A0A811V2P1_CERCA</name>
<dbReference type="Proteomes" id="UP000606786">
    <property type="component" value="Unassembled WGS sequence"/>
</dbReference>
<organism evidence="2 3">
    <name type="scientific">Ceratitis capitata</name>
    <name type="common">Mediterranean fruit fly</name>
    <name type="synonym">Tephritis capitata</name>
    <dbReference type="NCBI Taxonomy" id="7213"/>
    <lineage>
        <taxon>Eukaryota</taxon>
        <taxon>Metazoa</taxon>
        <taxon>Ecdysozoa</taxon>
        <taxon>Arthropoda</taxon>
        <taxon>Hexapoda</taxon>
        <taxon>Insecta</taxon>
        <taxon>Pterygota</taxon>
        <taxon>Neoptera</taxon>
        <taxon>Endopterygota</taxon>
        <taxon>Diptera</taxon>
        <taxon>Brachycera</taxon>
        <taxon>Muscomorpha</taxon>
        <taxon>Tephritoidea</taxon>
        <taxon>Tephritidae</taxon>
        <taxon>Ceratitis</taxon>
        <taxon>Ceratitis</taxon>
    </lineage>
</organism>
<keyword evidence="1" id="KW-1133">Transmembrane helix</keyword>
<accession>A0A811V2P1</accession>
<proteinExistence type="predicted"/>
<keyword evidence="3" id="KW-1185">Reference proteome</keyword>
<comment type="caution">
    <text evidence="2">The sequence shown here is derived from an EMBL/GenBank/DDBJ whole genome shotgun (WGS) entry which is preliminary data.</text>
</comment>
<sequence>MEKGTTNCCYSPRCFFVPCCCSFPVVSCIMRMLYKNSRKNAIIKKHQNVVSTTTTTTTNDISKNVQEMIALHSHFQALTNQQGITQVTVVDTYAANGLPSTVICRQ</sequence>
<dbReference type="EMBL" id="CAJHJT010000034">
    <property type="protein sequence ID" value="CAD7005194.1"/>
    <property type="molecule type" value="Genomic_DNA"/>
</dbReference>